<accession>A0A378TYP9</accession>
<evidence type="ECO:0000313" key="11">
    <source>
        <dbReference type="Proteomes" id="UP000254927"/>
    </source>
</evidence>
<feature type="domain" description="ABC transporter" evidence="9">
    <location>
        <begin position="2"/>
        <end position="232"/>
    </location>
</feature>
<proteinExistence type="predicted"/>
<evidence type="ECO:0000256" key="7">
    <source>
        <dbReference type="ARBA" id="ARBA00023065"/>
    </source>
</evidence>
<evidence type="ECO:0000256" key="8">
    <source>
        <dbReference type="ARBA" id="ARBA00023136"/>
    </source>
</evidence>
<dbReference type="FunFam" id="3.40.50.300:FF:000425">
    <property type="entry name" value="Probable ABC transporter, ATP-binding subunit"/>
    <property type="match status" value="1"/>
</dbReference>
<dbReference type="Gene3D" id="3.40.50.300">
    <property type="entry name" value="P-loop containing nucleotide triphosphate hydrolases"/>
    <property type="match status" value="1"/>
</dbReference>
<dbReference type="GO" id="GO:0015697">
    <property type="term" value="P:quaternary ammonium group transport"/>
    <property type="evidence" value="ECO:0007669"/>
    <property type="project" value="UniProtKB-ARBA"/>
</dbReference>
<evidence type="ECO:0000313" key="10">
    <source>
        <dbReference type="EMBL" id="STZ68135.1"/>
    </source>
</evidence>
<dbReference type="EMBL" id="UGQW01000002">
    <property type="protein sequence ID" value="STZ68135.1"/>
    <property type="molecule type" value="Genomic_DNA"/>
</dbReference>
<evidence type="ECO:0000256" key="3">
    <source>
        <dbReference type="ARBA" id="ARBA00022496"/>
    </source>
</evidence>
<dbReference type="SMART" id="SM00382">
    <property type="entry name" value="AAA"/>
    <property type="match status" value="1"/>
</dbReference>
<keyword evidence="5 10" id="KW-0067">ATP-binding</keyword>
<keyword evidence="7" id="KW-0406">Ion transport</keyword>
<sequence>MLELQNIRKQFNGKTVADGINLQVARGSLLAILGRSGCGKSTLLNIAAGLTAPDGGRVLLNGTDITALPPEKRRISLMFQDYALLPHLTVLQNTAFGLKMRGTAKRQAEEAAEAMLEQVGLSGEGHRRPDTLSGGEQQRVALARALAAEPKLLLLDEPFSSLDTGLRSSLRNLTRAQAGRLNIPAVLVTHDPEEAFLMADRIALMADGRIIQEGSPDELGAHPNSAAAAKLLGCRNVGDTFYLPPDALFPDPAGPACPVLALHRLPGGTRAEIGHPQFGRIEMPLPPGFYGGEIRVGTDTARLVRFQTPLDKPA</sequence>
<name>A0A378TYP9_NEIEL</name>
<dbReference type="GO" id="GO:0016020">
    <property type="term" value="C:membrane"/>
    <property type="evidence" value="ECO:0007669"/>
    <property type="project" value="InterPro"/>
</dbReference>
<dbReference type="InterPro" id="IPR050093">
    <property type="entry name" value="ABC_SmlMolc_Importer"/>
</dbReference>
<protein>
    <submittedName>
        <fullName evidence="10">ABC transporter ATP-binding protein, amino acid</fullName>
        <ecNumber evidence="10">3.6.3.31</ecNumber>
    </submittedName>
</protein>
<keyword evidence="6" id="KW-0408">Iron</keyword>
<keyword evidence="3" id="KW-0410">Iron transport</keyword>
<dbReference type="InterPro" id="IPR017871">
    <property type="entry name" value="ABC_transporter-like_CS"/>
</dbReference>
<dbReference type="GO" id="GO:0016887">
    <property type="term" value="F:ATP hydrolysis activity"/>
    <property type="evidence" value="ECO:0007669"/>
    <property type="project" value="InterPro"/>
</dbReference>
<dbReference type="SUPFAM" id="SSF52540">
    <property type="entry name" value="P-loop containing nucleoside triphosphate hydrolases"/>
    <property type="match status" value="1"/>
</dbReference>
<evidence type="ECO:0000256" key="5">
    <source>
        <dbReference type="ARBA" id="ARBA00022840"/>
    </source>
</evidence>
<dbReference type="CDD" id="cd03259">
    <property type="entry name" value="ABC_Carb_Solutes_like"/>
    <property type="match status" value="1"/>
</dbReference>
<dbReference type="PANTHER" id="PTHR42781:SF4">
    <property type="entry name" value="SPERMIDINE_PUTRESCINE IMPORT ATP-BINDING PROTEIN POTA"/>
    <property type="match status" value="1"/>
</dbReference>
<keyword evidence="10" id="KW-0378">Hydrolase</keyword>
<gene>
    <name evidence="10" type="primary">potA_2</name>
    <name evidence="10" type="ORF">NCTC10660_01641</name>
</gene>
<dbReference type="Proteomes" id="UP000254927">
    <property type="component" value="Unassembled WGS sequence"/>
</dbReference>
<dbReference type="RefSeq" id="WP_074897425.1">
    <property type="nucleotide sequence ID" value="NZ_CP031252.1"/>
</dbReference>
<dbReference type="InterPro" id="IPR015853">
    <property type="entry name" value="ABC_transpr_FbpC"/>
</dbReference>
<dbReference type="InterPro" id="IPR027417">
    <property type="entry name" value="P-loop_NTPase"/>
</dbReference>
<keyword evidence="2" id="KW-1003">Cell membrane</keyword>
<evidence type="ECO:0000256" key="1">
    <source>
        <dbReference type="ARBA" id="ARBA00022448"/>
    </source>
</evidence>
<keyword evidence="1" id="KW-0813">Transport</keyword>
<evidence type="ECO:0000256" key="6">
    <source>
        <dbReference type="ARBA" id="ARBA00023004"/>
    </source>
</evidence>
<dbReference type="GO" id="GO:0015408">
    <property type="term" value="F:ABC-type ferric iron transporter activity"/>
    <property type="evidence" value="ECO:0007669"/>
    <property type="project" value="InterPro"/>
</dbReference>
<dbReference type="EC" id="3.6.3.31" evidence="10"/>
<reference evidence="10 11" key="1">
    <citation type="submission" date="2018-06" db="EMBL/GenBank/DDBJ databases">
        <authorList>
            <consortium name="Pathogen Informatics"/>
            <person name="Doyle S."/>
        </authorList>
    </citation>
    <scope>NUCLEOTIDE SEQUENCE [LARGE SCALE GENOMIC DNA]</scope>
    <source>
        <strain evidence="10 11">NCTC10660</strain>
    </source>
</reference>
<dbReference type="InterPro" id="IPR003439">
    <property type="entry name" value="ABC_transporter-like_ATP-bd"/>
</dbReference>
<dbReference type="Pfam" id="PF00005">
    <property type="entry name" value="ABC_tran"/>
    <property type="match status" value="1"/>
</dbReference>
<keyword evidence="4" id="KW-0547">Nucleotide-binding</keyword>
<evidence type="ECO:0000256" key="2">
    <source>
        <dbReference type="ARBA" id="ARBA00022475"/>
    </source>
</evidence>
<dbReference type="GeneID" id="93352621"/>
<organism evidence="10 11">
    <name type="scientific">Neisseria elongata</name>
    <dbReference type="NCBI Taxonomy" id="495"/>
    <lineage>
        <taxon>Bacteria</taxon>
        <taxon>Pseudomonadati</taxon>
        <taxon>Pseudomonadota</taxon>
        <taxon>Betaproteobacteria</taxon>
        <taxon>Neisseriales</taxon>
        <taxon>Neisseriaceae</taxon>
        <taxon>Neisseria</taxon>
    </lineage>
</organism>
<dbReference type="PANTHER" id="PTHR42781">
    <property type="entry name" value="SPERMIDINE/PUTRESCINE IMPORT ATP-BINDING PROTEIN POTA"/>
    <property type="match status" value="1"/>
</dbReference>
<keyword evidence="8" id="KW-0472">Membrane</keyword>
<dbReference type="AlphaFoldDB" id="A0A378TYP9"/>
<dbReference type="PROSITE" id="PS00211">
    <property type="entry name" value="ABC_TRANSPORTER_1"/>
    <property type="match status" value="1"/>
</dbReference>
<evidence type="ECO:0000259" key="9">
    <source>
        <dbReference type="PROSITE" id="PS50893"/>
    </source>
</evidence>
<evidence type="ECO:0000256" key="4">
    <source>
        <dbReference type="ARBA" id="ARBA00022741"/>
    </source>
</evidence>
<dbReference type="PROSITE" id="PS50893">
    <property type="entry name" value="ABC_TRANSPORTER_2"/>
    <property type="match status" value="1"/>
</dbReference>
<dbReference type="GO" id="GO:0005524">
    <property type="term" value="F:ATP binding"/>
    <property type="evidence" value="ECO:0007669"/>
    <property type="project" value="UniProtKB-KW"/>
</dbReference>
<dbReference type="InterPro" id="IPR003593">
    <property type="entry name" value="AAA+_ATPase"/>
</dbReference>